<dbReference type="NCBIfam" id="TIGR01484">
    <property type="entry name" value="HAD-SF-IIB"/>
    <property type="match status" value="1"/>
</dbReference>
<dbReference type="GO" id="GO:0000287">
    <property type="term" value="F:magnesium ion binding"/>
    <property type="evidence" value="ECO:0007669"/>
    <property type="project" value="TreeGrafter"/>
</dbReference>
<dbReference type="SFLD" id="SFLDS00003">
    <property type="entry name" value="Haloacid_Dehalogenase"/>
    <property type="match status" value="1"/>
</dbReference>
<dbReference type="Gene3D" id="3.30.1240.10">
    <property type="match status" value="1"/>
</dbReference>
<dbReference type="CDD" id="cd07516">
    <property type="entry name" value="HAD_Pase"/>
    <property type="match status" value="1"/>
</dbReference>
<gene>
    <name evidence="1" type="ORF">SAMN02745883_00595</name>
</gene>
<dbReference type="Pfam" id="PF08282">
    <property type="entry name" value="Hydrolase_3"/>
    <property type="match status" value="1"/>
</dbReference>
<keyword evidence="2" id="KW-1185">Reference proteome</keyword>
<dbReference type="InterPro" id="IPR006379">
    <property type="entry name" value="HAD-SF_hydro_IIB"/>
</dbReference>
<dbReference type="PROSITE" id="PS01228">
    <property type="entry name" value="COF_1"/>
    <property type="match status" value="1"/>
</dbReference>
<evidence type="ECO:0008006" key="3">
    <source>
        <dbReference type="Google" id="ProtNLM"/>
    </source>
</evidence>
<protein>
    <recommendedName>
        <fullName evidence="3">Cof subfamily of IIB subfamily of haloacid dehalogenase superfamily/HAD-superfamily hydrolase, subfamily IIB</fullName>
    </recommendedName>
</protein>
<dbReference type="NCBIfam" id="TIGR00099">
    <property type="entry name" value="Cof-subfamily"/>
    <property type="match status" value="1"/>
</dbReference>
<organism evidence="1 2">
    <name type="scientific">Caminicella sporogenes DSM 14501</name>
    <dbReference type="NCBI Taxonomy" id="1121266"/>
    <lineage>
        <taxon>Bacteria</taxon>
        <taxon>Bacillati</taxon>
        <taxon>Bacillota</taxon>
        <taxon>Clostridia</taxon>
        <taxon>Peptostreptococcales</taxon>
        <taxon>Caminicellaceae</taxon>
        <taxon>Caminicella</taxon>
    </lineage>
</organism>
<sequence>MKYKLIVTDMDGTLLNSQGNVSDENKKAMKKLLEKGGHIAIATGRIYTTAKVYAKHLGIVTPIICCNGAVVKDLRDDKKIYGNPISKEDSYKIIDICREHDLYFHFYSEDTIFGERMEYKILYFSEWAKTIKEEDTIKIKIIKDSREIVEREIIYKFSIQTDDIKLLDQIAEILNKEKTIEVRKSLTNMLDIMNSGVSKGNAVKKLADSLGIKREEIIAVGDNENDISMIEYAGLGVAMANAEEKVKKIADYITDTNDNDGVAKVIYKFMF</sequence>
<dbReference type="SFLD" id="SFLDG01144">
    <property type="entry name" value="C2.B.4:_PGP_Like"/>
    <property type="match status" value="1"/>
</dbReference>
<proteinExistence type="predicted"/>
<evidence type="ECO:0000313" key="2">
    <source>
        <dbReference type="Proteomes" id="UP000184082"/>
    </source>
</evidence>
<dbReference type="EMBL" id="FRAJ01000004">
    <property type="protein sequence ID" value="SHJ84047.1"/>
    <property type="molecule type" value="Genomic_DNA"/>
</dbReference>
<dbReference type="RefSeq" id="WP_072965896.1">
    <property type="nucleotide sequence ID" value="NZ_FRAJ01000004.1"/>
</dbReference>
<dbReference type="Proteomes" id="UP000184082">
    <property type="component" value="Unassembled WGS sequence"/>
</dbReference>
<reference evidence="1 2" key="1">
    <citation type="submission" date="2016-11" db="EMBL/GenBank/DDBJ databases">
        <authorList>
            <person name="Jaros S."/>
            <person name="Januszkiewicz K."/>
            <person name="Wedrychowicz H."/>
        </authorList>
    </citation>
    <scope>NUCLEOTIDE SEQUENCE [LARGE SCALE GENOMIC DNA]</scope>
    <source>
        <strain evidence="1 2">DSM 14501</strain>
    </source>
</reference>
<dbReference type="InterPro" id="IPR023214">
    <property type="entry name" value="HAD_sf"/>
</dbReference>
<name>A0A1M6MKR2_9FIRM</name>
<dbReference type="STRING" id="1121266.SAMN02745883_00595"/>
<dbReference type="InterPro" id="IPR036412">
    <property type="entry name" value="HAD-like_sf"/>
</dbReference>
<evidence type="ECO:0000313" key="1">
    <source>
        <dbReference type="EMBL" id="SHJ84047.1"/>
    </source>
</evidence>
<dbReference type="GO" id="GO:0005829">
    <property type="term" value="C:cytosol"/>
    <property type="evidence" value="ECO:0007669"/>
    <property type="project" value="TreeGrafter"/>
</dbReference>
<dbReference type="PROSITE" id="PS01229">
    <property type="entry name" value="COF_2"/>
    <property type="match status" value="1"/>
</dbReference>
<dbReference type="InterPro" id="IPR000150">
    <property type="entry name" value="Cof"/>
</dbReference>
<accession>A0A1M6MKR2</accession>
<dbReference type="AlphaFoldDB" id="A0A1M6MKR2"/>
<dbReference type="PANTHER" id="PTHR10000">
    <property type="entry name" value="PHOSPHOSERINE PHOSPHATASE"/>
    <property type="match status" value="1"/>
</dbReference>
<dbReference type="Gene3D" id="3.40.50.1000">
    <property type="entry name" value="HAD superfamily/HAD-like"/>
    <property type="match status" value="1"/>
</dbReference>
<dbReference type="SUPFAM" id="SSF56784">
    <property type="entry name" value="HAD-like"/>
    <property type="match status" value="1"/>
</dbReference>
<dbReference type="SFLD" id="SFLDG01140">
    <property type="entry name" value="C2.B:_Phosphomannomutase_and_P"/>
    <property type="match status" value="1"/>
</dbReference>
<dbReference type="PANTHER" id="PTHR10000:SF8">
    <property type="entry name" value="HAD SUPERFAMILY HYDROLASE-LIKE, TYPE 3"/>
    <property type="match status" value="1"/>
</dbReference>
<dbReference type="GO" id="GO:0016791">
    <property type="term" value="F:phosphatase activity"/>
    <property type="evidence" value="ECO:0007669"/>
    <property type="project" value="TreeGrafter"/>
</dbReference>